<keyword evidence="2" id="KW-1185">Reference proteome</keyword>
<accession>A0AAE1AT90</accession>
<proteinExistence type="predicted"/>
<organism evidence="1 2">
    <name type="scientific">Elysia crispata</name>
    <name type="common">lettuce slug</name>
    <dbReference type="NCBI Taxonomy" id="231223"/>
    <lineage>
        <taxon>Eukaryota</taxon>
        <taxon>Metazoa</taxon>
        <taxon>Spiralia</taxon>
        <taxon>Lophotrochozoa</taxon>
        <taxon>Mollusca</taxon>
        <taxon>Gastropoda</taxon>
        <taxon>Heterobranchia</taxon>
        <taxon>Euthyneura</taxon>
        <taxon>Panpulmonata</taxon>
        <taxon>Sacoglossa</taxon>
        <taxon>Placobranchoidea</taxon>
        <taxon>Plakobranchidae</taxon>
        <taxon>Elysia</taxon>
    </lineage>
</organism>
<dbReference type="AlphaFoldDB" id="A0AAE1AT90"/>
<sequence>MPGLTLTRTSGLGCTTRCSAHAGPALQGCTSRPAVGHTHTRTHAHTRTHSRTYAHTLQSKQVAKETVVIRKTSILVHCCQAAVLIRGYDRDDYIDFFMVKMKEACQV</sequence>
<protein>
    <submittedName>
        <fullName evidence="1">Uncharacterized protein</fullName>
    </submittedName>
</protein>
<reference evidence="1" key="1">
    <citation type="journal article" date="2023" name="G3 (Bethesda)">
        <title>A reference genome for the long-term kleptoplast-retaining sea slug Elysia crispata morphotype clarki.</title>
        <authorList>
            <person name="Eastman K.E."/>
            <person name="Pendleton A.L."/>
            <person name="Shaikh M.A."/>
            <person name="Suttiyut T."/>
            <person name="Ogas R."/>
            <person name="Tomko P."/>
            <person name="Gavelis G."/>
            <person name="Widhalm J.R."/>
            <person name="Wisecaver J.H."/>
        </authorList>
    </citation>
    <scope>NUCLEOTIDE SEQUENCE</scope>
    <source>
        <strain evidence="1">ECLA1</strain>
    </source>
</reference>
<dbReference type="Proteomes" id="UP001283361">
    <property type="component" value="Unassembled WGS sequence"/>
</dbReference>
<dbReference type="EMBL" id="JAWDGP010001304">
    <property type="protein sequence ID" value="KAK3792956.1"/>
    <property type="molecule type" value="Genomic_DNA"/>
</dbReference>
<name>A0AAE1AT90_9GAST</name>
<evidence type="ECO:0000313" key="1">
    <source>
        <dbReference type="EMBL" id="KAK3792956.1"/>
    </source>
</evidence>
<gene>
    <name evidence="1" type="ORF">RRG08_060651</name>
</gene>
<evidence type="ECO:0000313" key="2">
    <source>
        <dbReference type="Proteomes" id="UP001283361"/>
    </source>
</evidence>
<comment type="caution">
    <text evidence="1">The sequence shown here is derived from an EMBL/GenBank/DDBJ whole genome shotgun (WGS) entry which is preliminary data.</text>
</comment>